<dbReference type="EMBL" id="LQMQ01000039">
    <property type="protein sequence ID" value="KUO40543.1"/>
    <property type="molecule type" value="Genomic_DNA"/>
</dbReference>
<dbReference type="GO" id="GO:0052851">
    <property type="term" value="F:ferric-chelate reductase (NADPH) activity"/>
    <property type="evidence" value="ECO:0007669"/>
    <property type="project" value="TreeGrafter"/>
</dbReference>
<dbReference type="Gene3D" id="3.40.50.720">
    <property type="entry name" value="NAD(P)-binding Rossmann-like Domain"/>
    <property type="match status" value="1"/>
</dbReference>
<gene>
    <name evidence="3" type="ORF">APZ16_04995</name>
</gene>
<dbReference type="NCBIfam" id="TIGR01915">
    <property type="entry name" value="npdG"/>
    <property type="match status" value="1"/>
</dbReference>
<dbReference type="GO" id="GO:0050661">
    <property type="term" value="F:NADP binding"/>
    <property type="evidence" value="ECO:0007669"/>
    <property type="project" value="InterPro"/>
</dbReference>
<dbReference type="STRING" id="1776334.APZ16_04995"/>
<dbReference type="GO" id="GO:0016651">
    <property type="term" value="F:oxidoreductase activity, acting on NAD(P)H"/>
    <property type="evidence" value="ECO:0007669"/>
    <property type="project" value="InterPro"/>
</dbReference>
<dbReference type="InterPro" id="IPR051267">
    <property type="entry name" value="STEAP_metalloreductase"/>
</dbReference>
<name>A0A147JVN0_HADYE</name>
<organism evidence="3 4">
    <name type="scientific">Hadarchaeum yellowstonense</name>
    <dbReference type="NCBI Taxonomy" id="1776334"/>
    <lineage>
        <taxon>Archaea</taxon>
        <taxon>Methanobacteriati</taxon>
        <taxon>Candidatus Hadarchaeota</taxon>
        <taxon>Candidatus Hadarchaeia</taxon>
        <taxon>Candidatus Hadarchaeales</taxon>
        <taxon>Candidatus Hadarchaeaceae</taxon>
        <taxon>Candidatus Hadarchaeum</taxon>
    </lineage>
</organism>
<dbReference type="GO" id="GO:0005886">
    <property type="term" value="C:plasma membrane"/>
    <property type="evidence" value="ECO:0007669"/>
    <property type="project" value="TreeGrafter"/>
</dbReference>
<dbReference type="SUPFAM" id="SSF51735">
    <property type="entry name" value="NAD(P)-binding Rossmann-fold domains"/>
    <property type="match status" value="1"/>
</dbReference>
<feature type="domain" description="Pyrroline-5-carboxylate reductase catalytic N-terminal" evidence="2">
    <location>
        <begin position="2"/>
        <end position="98"/>
    </location>
</feature>
<protein>
    <recommendedName>
        <fullName evidence="2">Pyrroline-5-carboxylate reductase catalytic N-terminal domain-containing protein</fullName>
    </recommendedName>
</protein>
<keyword evidence="1" id="KW-0560">Oxidoreductase</keyword>
<dbReference type="AlphaFoldDB" id="A0A147JVN0"/>
<dbReference type="GO" id="GO:0015677">
    <property type="term" value="P:copper ion import"/>
    <property type="evidence" value="ECO:0007669"/>
    <property type="project" value="TreeGrafter"/>
</dbReference>
<sequence>MIAILGGTGDLGQGLAMRWAMAGEKVIIGSRSKEKAEKIAQELSAKIGRTILGATNLEATKSADFVVLSVPFEGCEKILEEVMPALSPDKILLSAMVPLKQTEGLLTCYSPPAGSAAETVAQIVGGRARVCSALQTVGAQELQRIDHPLEGDTVVCGDDAQARRQTMSYVEKIANLRAIDGGRLCNSRLVEPVTALLIKLTGRYKVPAVGIKFVGLDKSPGL</sequence>
<dbReference type="InterPro" id="IPR028939">
    <property type="entry name" value="P5C_Rdtase_cat_N"/>
</dbReference>
<dbReference type="Proteomes" id="UP000074294">
    <property type="component" value="Unassembled WGS sequence"/>
</dbReference>
<evidence type="ECO:0000313" key="3">
    <source>
        <dbReference type="EMBL" id="KUO40543.1"/>
    </source>
</evidence>
<evidence type="ECO:0000259" key="2">
    <source>
        <dbReference type="Pfam" id="PF03807"/>
    </source>
</evidence>
<dbReference type="PANTHER" id="PTHR14239:SF0">
    <property type="entry name" value="F420-DEPENDENT NADP REDUCTASE"/>
    <property type="match status" value="1"/>
</dbReference>
<evidence type="ECO:0000313" key="4">
    <source>
        <dbReference type="Proteomes" id="UP000074294"/>
    </source>
</evidence>
<dbReference type="InterPro" id="IPR036291">
    <property type="entry name" value="NAD(P)-bd_dom_sf"/>
</dbReference>
<dbReference type="GO" id="GO:0006740">
    <property type="term" value="P:NADPH regeneration"/>
    <property type="evidence" value="ECO:0007669"/>
    <property type="project" value="InterPro"/>
</dbReference>
<proteinExistence type="predicted"/>
<dbReference type="GO" id="GO:0008823">
    <property type="term" value="F:cupric reductase (NADH) activity"/>
    <property type="evidence" value="ECO:0007669"/>
    <property type="project" value="TreeGrafter"/>
</dbReference>
<dbReference type="PANTHER" id="PTHR14239">
    <property type="entry name" value="DUDULIN-RELATED"/>
    <property type="match status" value="1"/>
</dbReference>
<dbReference type="InterPro" id="IPR010185">
    <property type="entry name" value="NpdG"/>
</dbReference>
<accession>A0A147JVN0</accession>
<comment type="caution">
    <text evidence="3">The sequence shown here is derived from an EMBL/GenBank/DDBJ whole genome shotgun (WGS) entry which is preliminary data.</text>
</comment>
<evidence type="ECO:0000256" key="1">
    <source>
        <dbReference type="ARBA" id="ARBA00023002"/>
    </source>
</evidence>
<dbReference type="Pfam" id="PF03807">
    <property type="entry name" value="F420_oxidored"/>
    <property type="match status" value="1"/>
</dbReference>
<dbReference type="GO" id="GO:0070967">
    <property type="term" value="F:coenzyme F420 binding"/>
    <property type="evidence" value="ECO:0007669"/>
    <property type="project" value="InterPro"/>
</dbReference>
<reference evidence="3 4" key="1">
    <citation type="journal article" date="2016" name="Nat. Microbiol.">
        <title>Genomic inference of the metabolism of cosmopolitan subsurface Archaea, Hadesarchaea.</title>
        <authorList>
            <person name="Baker B.J."/>
            <person name="Saw J.H."/>
            <person name="Lind A.E."/>
            <person name="Lazar C.S."/>
            <person name="Hinrichs K.-U."/>
            <person name="Teske A.P."/>
            <person name="Ettema T.J."/>
        </authorList>
    </citation>
    <scope>NUCLEOTIDE SEQUENCE [LARGE SCALE GENOMIC DNA]</scope>
</reference>